<name>A0A9P1FQ51_9DINO</name>
<dbReference type="GO" id="GO:0006357">
    <property type="term" value="P:regulation of transcription by RNA polymerase II"/>
    <property type="evidence" value="ECO:0007669"/>
    <property type="project" value="InterPro"/>
</dbReference>
<dbReference type="SMART" id="SM00385">
    <property type="entry name" value="CYCLIN"/>
    <property type="match status" value="2"/>
</dbReference>
<feature type="transmembrane region" description="Helical" evidence="5">
    <location>
        <begin position="905"/>
        <end position="926"/>
    </location>
</feature>
<dbReference type="InterPro" id="IPR043198">
    <property type="entry name" value="Cyclin/Ssn8"/>
</dbReference>
<accession>A0A9P1FQ51</accession>
<evidence type="ECO:0000256" key="2">
    <source>
        <dbReference type="RuleBase" id="RU000383"/>
    </source>
</evidence>
<comment type="caution">
    <text evidence="8">The sequence shown here is derived from an EMBL/GenBank/DDBJ whole genome shotgun (WGS) entry which is preliminary data.</text>
</comment>
<dbReference type="Gene3D" id="1.10.472.10">
    <property type="entry name" value="Cyclin-like"/>
    <property type="match status" value="2"/>
</dbReference>
<feature type="transmembrane region" description="Helical" evidence="5">
    <location>
        <begin position="815"/>
        <end position="833"/>
    </location>
</feature>
<sequence>MNGRISKYAGHLSQVDRICRGATSAVLRKVWLALPGHDGGSYKLFLQTDFGLWVGLQFGQAQKTGGKDAKKLAVKKQRAIKKLKQAEKKKEESLAKEVKDVTQKKAAVESQVASTSSTLKSVEDKLKEEKQSEDALQAINLRSFRDDPKAENFRHFPGRIWETRSLLKEMAPPVPAEVLHCTPSEVDGISRDTEEELRAFGVVLLQRASLLLRLPQQTCVTASSVLQRFFFRRSLADFDVRITAAASLLLACKLQGSDRRLKQIIPIFYRLHLRSLQDPVHRRRPLPGLDMRGRDALEMKQAIISVEQQILSELGFGASLLRETPHRHMLHFLRSGALNVFSTRVELVQSAWNFLNDSACSSLCCEYQPHEIATASIFLAADKLQIQLPSRPPWWNACYTRYEDMMQIAKSMNALYRRPFPPRWHPVQRKEAEVPGCLRSPETEEPSPTAHSPREASRSRSPKPAPKRVVRLTVDAPHGLPSPSSPSCPRFRIAGALQLCAMGGAVPSGCCKCDLPPRAEILEAMPSPEHLPQEVPSSICVETPQLEADTDDRAGRPSIRLQRLNSMSYFEVDTAIVRGIPLARTLQSNGWLWKTSPIDMEEVERQRLWGNSRPTESFGLFLSHTWHAPGSWKVLSLRLQFGWHLVTLAWLLTMSLVVLLGSLRVLPMPTTLQQNLLGFSKACPAGPWAFVSSCVVIFATIYCWPSLIGRFQHPTCFLDIVSISQSDTELQVRGIYGLGGFLSISKELLVLLSPTYLSRLWCLFELAAYRKANPSGLITVRPLFIEQQVFYLIIGATFASTIIWGIFAWRAGLNTSIPLTLLALSPLLFIVHTNRKLMMEKHQTISGLKKFNLADVHCRLDKDRVFILTAISQWYGSEESFVDYVKGPLHREVVAAATNRLPFHYALLTVLIPYSVSLDVLVALIGAGAPSEAILSELIGSGFGWVLCWQLVSAKLLWVLCDKLAAPRSSRVLDYLVSLLIFLAYFIFVFAGYVISDLLYSTSMWAGFAFAGFASLLVLLSYRL</sequence>
<dbReference type="EMBL" id="CAMXCT010000735">
    <property type="protein sequence ID" value="CAI3982655.1"/>
    <property type="molecule type" value="Genomic_DNA"/>
</dbReference>
<reference evidence="9" key="2">
    <citation type="submission" date="2024-04" db="EMBL/GenBank/DDBJ databases">
        <authorList>
            <person name="Chen Y."/>
            <person name="Shah S."/>
            <person name="Dougan E. K."/>
            <person name="Thang M."/>
            <person name="Chan C."/>
        </authorList>
    </citation>
    <scope>NUCLEOTIDE SEQUENCE [LARGE SCALE GENOMIC DNA]</scope>
</reference>
<feature type="transmembrane region" description="Helical" evidence="5">
    <location>
        <begin position="748"/>
        <end position="768"/>
    </location>
</feature>
<dbReference type="InterPro" id="IPR013763">
    <property type="entry name" value="Cyclin-like_dom"/>
</dbReference>
<dbReference type="SUPFAM" id="SSF47954">
    <property type="entry name" value="Cyclin-like"/>
    <property type="match status" value="2"/>
</dbReference>
<evidence type="ECO:0000313" key="9">
    <source>
        <dbReference type="EMBL" id="CAL1136030.1"/>
    </source>
</evidence>
<organism evidence="8">
    <name type="scientific">Cladocopium goreaui</name>
    <dbReference type="NCBI Taxonomy" id="2562237"/>
    <lineage>
        <taxon>Eukaryota</taxon>
        <taxon>Sar</taxon>
        <taxon>Alveolata</taxon>
        <taxon>Dinophyceae</taxon>
        <taxon>Suessiales</taxon>
        <taxon>Symbiodiniaceae</taxon>
        <taxon>Cladocopium</taxon>
    </lineage>
</organism>
<protein>
    <submittedName>
        <fullName evidence="10">Transmembrane protein</fullName>
    </submittedName>
</protein>
<evidence type="ECO:0000256" key="4">
    <source>
        <dbReference type="SAM" id="MobiDB-lite"/>
    </source>
</evidence>
<feature type="transmembrane region" description="Helical" evidence="5">
    <location>
        <begin position="1002"/>
        <end position="1022"/>
    </location>
</feature>
<evidence type="ECO:0000256" key="1">
    <source>
        <dbReference type="ARBA" id="ARBA00023127"/>
    </source>
</evidence>
<feature type="transmembrane region" description="Helical" evidence="5">
    <location>
        <begin position="641"/>
        <end position="666"/>
    </location>
</feature>
<dbReference type="Pfam" id="PF00134">
    <property type="entry name" value="Cyclin_N"/>
    <property type="match status" value="1"/>
</dbReference>
<evidence type="ECO:0000259" key="6">
    <source>
        <dbReference type="SMART" id="SM00385"/>
    </source>
</evidence>
<evidence type="ECO:0000313" key="10">
    <source>
        <dbReference type="EMBL" id="CAL4769967.1"/>
    </source>
</evidence>
<dbReference type="InterPro" id="IPR006671">
    <property type="entry name" value="Cyclin_N"/>
</dbReference>
<keyword evidence="5 10" id="KW-0812">Transmembrane</keyword>
<feature type="transmembrane region" description="Helical" evidence="5">
    <location>
        <begin position="938"/>
        <end position="960"/>
    </location>
</feature>
<reference evidence="8" key="1">
    <citation type="submission" date="2022-10" db="EMBL/GenBank/DDBJ databases">
        <authorList>
            <person name="Chen Y."/>
            <person name="Dougan E. K."/>
            <person name="Chan C."/>
            <person name="Rhodes N."/>
            <person name="Thang M."/>
        </authorList>
    </citation>
    <scope>NUCLEOTIDE SEQUENCE</scope>
</reference>
<dbReference type="PANTHER" id="PTHR10026">
    <property type="entry name" value="CYCLIN"/>
    <property type="match status" value="1"/>
</dbReference>
<keyword evidence="3" id="KW-0175">Coiled coil</keyword>
<feature type="region of interest" description="Disordered" evidence="4">
    <location>
        <begin position="432"/>
        <end position="468"/>
    </location>
</feature>
<feature type="transmembrane region" description="Helical" evidence="5">
    <location>
        <begin position="789"/>
        <end position="809"/>
    </location>
</feature>
<dbReference type="EMBL" id="CAMXCT030000735">
    <property type="protein sequence ID" value="CAL4769967.1"/>
    <property type="molecule type" value="Genomic_DNA"/>
</dbReference>
<dbReference type="Proteomes" id="UP001152797">
    <property type="component" value="Unassembled WGS sequence"/>
</dbReference>
<evidence type="ECO:0000313" key="8">
    <source>
        <dbReference type="EMBL" id="CAI3982655.1"/>
    </source>
</evidence>
<evidence type="ECO:0000313" key="11">
    <source>
        <dbReference type="Proteomes" id="UP001152797"/>
    </source>
</evidence>
<feature type="domain" description="Cyclin-like" evidence="6">
    <location>
        <begin position="203"/>
        <end position="312"/>
    </location>
</feature>
<keyword evidence="1 2" id="KW-0195">Cyclin</keyword>
<evidence type="ECO:0000259" key="7">
    <source>
        <dbReference type="SMART" id="SM01332"/>
    </source>
</evidence>
<dbReference type="GO" id="GO:0016538">
    <property type="term" value="F:cyclin-dependent protein serine/threonine kinase regulator activity"/>
    <property type="evidence" value="ECO:0007669"/>
    <property type="project" value="InterPro"/>
</dbReference>
<dbReference type="InterPro" id="IPR036915">
    <property type="entry name" value="Cyclin-like_sf"/>
</dbReference>
<feature type="transmembrane region" description="Helical" evidence="5">
    <location>
        <begin position="972"/>
        <end position="996"/>
    </location>
</feature>
<evidence type="ECO:0000256" key="3">
    <source>
        <dbReference type="SAM" id="Coils"/>
    </source>
</evidence>
<dbReference type="AlphaFoldDB" id="A0A9P1FQ51"/>
<dbReference type="OrthoDB" id="10264655at2759"/>
<proteinExistence type="inferred from homology"/>
<feature type="domain" description="Cyclin C-terminal" evidence="7">
    <location>
        <begin position="323"/>
        <end position="442"/>
    </location>
</feature>
<gene>
    <name evidence="8" type="ORF">C1SCF055_LOCUS10329</name>
</gene>
<feature type="coiled-coil region" evidence="3">
    <location>
        <begin position="69"/>
        <end position="139"/>
    </location>
</feature>
<comment type="similarity">
    <text evidence="2">Belongs to the cyclin family.</text>
</comment>
<dbReference type="InterPro" id="IPR004367">
    <property type="entry name" value="Cyclin_C-dom"/>
</dbReference>
<evidence type="ECO:0000256" key="5">
    <source>
        <dbReference type="SAM" id="Phobius"/>
    </source>
</evidence>
<feature type="domain" description="Cyclin-like" evidence="6">
    <location>
        <begin position="327"/>
        <end position="414"/>
    </location>
</feature>
<dbReference type="EMBL" id="CAMXCT020000735">
    <property type="protein sequence ID" value="CAL1136030.1"/>
    <property type="molecule type" value="Genomic_DNA"/>
</dbReference>
<keyword evidence="5" id="KW-0472">Membrane</keyword>
<keyword evidence="5" id="KW-1133">Transmembrane helix</keyword>
<dbReference type="SMART" id="SM01332">
    <property type="entry name" value="Cyclin_C"/>
    <property type="match status" value="1"/>
</dbReference>
<keyword evidence="11" id="KW-1185">Reference proteome</keyword>
<feature type="transmembrane region" description="Helical" evidence="5">
    <location>
        <begin position="687"/>
        <end position="708"/>
    </location>
</feature>